<gene>
    <name evidence="2" type="ORF">ASEP1449_LOCUS5987</name>
</gene>
<sequence>MTGMGKRKCMFLLALTTVDFVTIRPSFAMQHRAIAFLSTPPQLHVDGNSLLRRKHDLHSTTVLMGRRGSGNKEKKEKATDKGNLPEKICVVCARPFTWRKKWERCWDEVTCCSKQCNSERRSTKSSNSEEL</sequence>
<accession>A0A7S2XL41</accession>
<organism evidence="2">
    <name type="scientific">Attheya septentrionalis</name>
    <dbReference type="NCBI Taxonomy" id="420275"/>
    <lineage>
        <taxon>Eukaryota</taxon>
        <taxon>Sar</taxon>
        <taxon>Stramenopiles</taxon>
        <taxon>Ochrophyta</taxon>
        <taxon>Bacillariophyta</taxon>
        <taxon>Coscinodiscophyceae</taxon>
        <taxon>Chaetocerotophycidae</taxon>
        <taxon>Chaetocerotales</taxon>
        <taxon>Attheyaceae</taxon>
        <taxon>Attheya</taxon>
    </lineage>
</organism>
<dbReference type="EMBL" id="HBHQ01008887">
    <property type="protein sequence ID" value="CAD9814162.1"/>
    <property type="molecule type" value="Transcribed_RNA"/>
</dbReference>
<name>A0A7S2XL41_9STRA</name>
<dbReference type="InterPro" id="IPR017136">
    <property type="entry name" value="UCP037205"/>
</dbReference>
<dbReference type="AlphaFoldDB" id="A0A7S2XL41"/>
<keyword evidence="1" id="KW-0732">Signal</keyword>
<dbReference type="PANTHER" id="PTHR37463">
    <property type="entry name" value="GSL3115 PROTEIN"/>
    <property type="match status" value="1"/>
</dbReference>
<proteinExistence type="predicted"/>
<evidence type="ECO:0000313" key="2">
    <source>
        <dbReference type="EMBL" id="CAD9814162.1"/>
    </source>
</evidence>
<feature type="chain" id="PRO_5030655261" description="DUF2256 domain-containing protein" evidence="1">
    <location>
        <begin position="29"/>
        <end position="131"/>
    </location>
</feature>
<evidence type="ECO:0008006" key="3">
    <source>
        <dbReference type="Google" id="ProtNLM"/>
    </source>
</evidence>
<dbReference type="PANTHER" id="PTHR37463:SF1">
    <property type="entry name" value="DUF2256 DOMAIN-CONTAINING PROTEIN"/>
    <property type="match status" value="1"/>
</dbReference>
<reference evidence="2" key="1">
    <citation type="submission" date="2021-01" db="EMBL/GenBank/DDBJ databases">
        <authorList>
            <person name="Corre E."/>
            <person name="Pelletier E."/>
            <person name="Niang G."/>
            <person name="Scheremetjew M."/>
            <person name="Finn R."/>
            <person name="Kale V."/>
            <person name="Holt S."/>
            <person name="Cochrane G."/>
            <person name="Meng A."/>
            <person name="Brown T."/>
            <person name="Cohen L."/>
        </authorList>
    </citation>
    <scope>NUCLEOTIDE SEQUENCE</scope>
    <source>
        <strain evidence="2">CCMP2084</strain>
    </source>
</reference>
<protein>
    <recommendedName>
        <fullName evidence="3">DUF2256 domain-containing protein</fullName>
    </recommendedName>
</protein>
<feature type="signal peptide" evidence="1">
    <location>
        <begin position="1"/>
        <end position="28"/>
    </location>
</feature>
<evidence type="ECO:0000256" key="1">
    <source>
        <dbReference type="SAM" id="SignalP"/>
    </source>
</evidence>
<dbReference type="Pfam" id="PF10013">
    <property type="entry name" value="DUF2256"/>
    <property type="match status" value="1"/>
</dbReference>